<dbReference type="Proteomes" id="UP000193925">
    <property type="component" value="Chromosome AFERRI"/>
</dbReference>
<evidence type="ECO:0000313" key="1">
    <source>
        <dbReference type="EMBL" id="CDQ09043.1"/>
    </source>
</evidence>
<protein>
    <submittedName>
        <fullName evidence="1">Uncharacterized protein</fullName>
    </submittedName>
</protein>
<organism evidence="1">
    <name type="scientific">Acidithiobacillus ferrivorans</name>
    <dbReference type="NCBI Taxonomy" id="160808"/>
    <lineage>
        <taxon>Bacteria</taxon>
        <taxon>Pseudomonadati</taxon>
        <taxon>Pseudomonadota</taxon>
        <taxon>Acidithiobacillia</taxon>
        <taxon>Acidithiobacillales</taxon>
        <taxon>Acidithiobacillaceae</taxon>
        <taxon>Acidithiobacillus</taxon>
    </lineage>
</organism>
<reference evidence="2 3" key="3">
    <citation type="submission" date="2017-03" db="EMBL/GenBank/DDBJ databases">
        <authorList>
            <person name="Regsiter A."/>
            <person name="William W."/>
        </authorList>
    </citation>
    <scope>NUCLEOTIDE SEQUENCE [LARGE SCALE GENOMIC DNA]</scope>
    <source>
        <strain evidence="2">PRJEB5721</strain>
    </source>
</reference>
<dbReference type="EMBL" id="LT841305">
    <property type="protein sequence ID" value="SMH65626.1"/>
    <property type="molecule type" value="Genomic_DNA"/>
</dbReference>
<keyword evidence="3" id="KW-1185">Reference proteome</keyword>
<reference evidence="1" key="1">
    <citation type="submission" date="2014-03" db="EMBL/GenBank/DDBJ databases">
        <authorList>
            <person name="Genoscope - CEA"/>
        </authorList>
    </citation>
    <scope>NUCLEOTIDE SEQUENCE [LARGE SCALE GENOMIC DNA]</scope>
    <source>
        <strain evidence="1">CF27</strain>
    </source>
</reference>
<proteinExistence type="predicted"/>
<name>A0A060UQI3_9PROT</name>
<reference evidence="1" key="2">
    <citation type="submission" date="2014-07" db="EMBL/GenBank/DDBJ databases">
        <title>Initial genome analysis of the psychrotolerant acidophile Acidithiobacillus ferrivorans CF27: insights into iron and sulfur oxidation pathways and into biofilm formation.</title>
        <authorList>
            <person name="Talla E."/>
            <person name="Hedrich S."/>
            <person name="Mangenot S."/>
            <person name="Ji B."/>
            <person name="Johnson D.B."/>
            <person name="Barbe V."/>
            <person name="Bonnefoy V."/>
        </authorList>
    </citation>
    <scope>NUCLEOTIDE SEQUENCE [LARGE SCALE GENOMIC DNA]</scope>
    <source>
        <strain evidence="1">CF27</strain>
    </source>
</reference>
<evidence type="ECO:0000313" key="2">
    <source>
        <dbReference type="EMBL" id="SMH65626.1"/>
    </source>
</evidence>
<dbReference type="RefSeq" id="WP_156103806.1">
    <property type="nucleotide sequence ID" value="NZ_CCCS020000007.1"/>
</dbReference>
<gene>
    <name evidence="1" type="ORF">AFERRI_150048</name>
    <name evidence="2" type="ORF">AFERRI_20409</name>
</gene>
<dbReference type="Gene3D" id="2.50.20.20">
    <property type="match status" value="1"/>
</dbReference>
<evidence type="ECO:0000313" key="3">
    <source>
        <dbReference type="Proteomes" id="UP000193925"/>
    </source>
</evidence>
<dbReference type="AlphaFoldDB" id="A0A060UQI3"/>
<accession>A0A060UQI3</accession>
<dbReference type="EMBL" id="CCCS020000007">
    <property type="protein sequence ID" value="CDQ09043.1"/>
    <property type="molecule type" value="Genomic_DNA"/>
</dbReference>
<sequence length="126" mass="13297">MEIVMIGSRTATRMDIPGMSSKWQCGRMAVAPSLPPDPTNLQGTVNISRSPDTQIAGMPVHTYTSTVTHTVVGPAPQHPVKATLSINAQTGFPMRSVTGVGGKFTMTTDYSDYGAKFVITLPAVCG</sequence>